<evidence type="ECO:0000313" key="3">
    <source>
        <dbReference type="Proteomes" id="UP000239001"/>
    </source>
</evidence>
<name>A0A2T1LZY5_9CHRO</name>
<dbReference type="OrthoDB" id="456080at2"/>
<dbReference type="Pfam" id="PF01584">
    <property type="entry name" value="CheW"/>
    <property type="match status" value="1"/>
</dbReference>
<dbReference type="Gene3D" id="2.40.50.180">
    <property type="entry name" value="CheA-289, Domain 4"/>
    <property type="match status" value="1"/>
</dbReference>
<dbReference type="PANTHER" id="PTHR22617">
    <property type="entry name" value="CHEMOTAXIS SENSOR HISTIDINE KINASE-RELATED"/>
    <property type="match status" value="1"/>
</dbReference>
<organism evidence="2 3">
    <name type="scientific">Aphanothece hegewaldii CCALA 016</name>
    <dbReference type="NCBI Taxonomy" id="2107694"/>
    <lineage>
        <taxon>Bacteria</taxon>
        <taxon>Bacillati</taxon>
        <taxon>Cyanobacteriota</taxon>
        <taxon>Cyanophyceae</taxon>
        <taxon>Oscillatoriophycideae</taxon>
        <taxon>Chroococcales</taxon>
        <taxon>Aphanothecaceae</taxon>
        <taxon>Aphanothece</taxon>
    </lineage>
</organism>
<dbReference type="EMBL" id="PXOH01000006">
    <property type="protein sequence ID" value="PSF37947.1"/>
    <property type="molecule type" value="Genomic_DNA"/>
</dbReference>
<feature type="domain" description="CheW-like" evidence="1">
    <location>
        <begin position="13"/>
        <end position="157"/>
    </location>
</feature>
<keyword evidence="3" id="KW-1185">Reference proteome</keyword>
<dbReference type="Proteomes" id="UP000239001">
    <property type="component" value="Unassembled WGS sequence"/>
</dbReference>
<comment type="caution">
    <text evidence="2">The sequence shown here is derived from an EMBL/GenBank/DDBJ whole genome shotgun (WGS) entry which is preliminary data.</text>
</comment>
<evidence type="ECO:0000313" key="2">
    <source>
        <dbReference type="EMBL" id="PSF37947.1"/>
    </source>
</evidence>
<reference evidence="2 3" key="2">
    <citation type="submission" date="2018-03" db="EMBL/GenBank/DDBJ databases">
        <authorList>
            <person name="Keele B.F."/>
        </authorList>
    </citation>
    <scope>NUCLEOTIDE SEQUENCE [LARGE SCALE GENOMIC DNA]</scope>
    <source>
        <strain evidence="2 3">CCALA 016</strain>
    </source>
</reference>
<dbReference type="AlphaFoldDB" id="A0A2T1LZY5"/>
<dbReference type="InterPro" id="IPR039315">
    <property type="entry name" value="CheW"/>
</dbReference>
<dbReference type="RefSeq" id="WP_106456387.1">
    <property type="nucleotide sequence ID" value="NZ_PXOH01000006.1"/>
</dbReference>
<proteinExistence type="predicted"/>
<gene>
    <name evidence="2" type="ORF">C7H19_08210</name>
</gene>
<evidence type="ECO:0000259" key="1">
    <source>
        <dbReference type="PROSITE" id="PS50851"/>
    </source>
</evidence>
<dbReference type="InterPro" id="IPR036061">
    <property type="entry name" value="CheW-like_dom_sf"/>
</dbReference>
<dbReference type="InterPro" id="IPR002545">
    <property type="entry name" value="CheW-lke_dom"/>
</dbReference>
<sequence>MNDLIIQTPNIQLDSYLKVQLNSSTIAAIATSQIQEAIISTKEKITPIPNMPNCVLGLVNQRNRIYWVVDLAQLLQITTIKSETREYNLIFVRDSDVILGLAVTAIQEVTKFAIEQIQSPLNIVSSGIVPYLKGIITEEQNNLLVLDVSAIINSPQLHET</sequence>
<protein>
    <submittedName>
        <fullName evidence="2">Chemotaxis protein CheW</fullName>
    </submittedName>
</protein>
<dbReference type="GO" id="GO:0005829">
    <property type="term" value="C:cytosol"/>
    <property type="evidence" value="ECO:0007669"/>
    <property type="project" value="TreeGrafter"/>
</dbReference>
<reference evidence="2 3" key="1">
    <citation type="submission" date="2018-03" db="EMBL/GenBank/DDBJ databases">
        <title>The ancient ancestry and fast evolution of plastids.</title>
        <authorList>
            <person name="Moore K.R."/>
            <person name="Magnabosco C."/>
            <person name="Momper L."/>
            <person name="Gold D.A."/>
            <person name="Bosak T."/>
            <person name="Fournier G.P."/>
        </authorList>
    </citation>
    <scope>NUCLEOTIDE SEQUENCE [LARGE SCALE GENOMIC DNA]</scope>
    <source>
        <strain evidence="2 3">CCALA 016</strain>
    </source>
</reference>
<dbReference type="PANTHER" id="PTHR22617:SF23">
    <property type="entry name" value="CHEMOTAXIS PROTEIN CHEW"/>
    <property type="match status" value="1"/>
</dbReference>
<dbReference type="PROSITE" id="PS50851">
    <property type="entry name" value="CHEW"/>
    <property type="match status" value="1"/>
</dbReference>
<dbReference type="SMART" id="SM00260">
    <property type="entry name" value="CheW"/>
    <property type="match status" value="1"/>
</dbReference>
<accession>A0A2T1LZY5</accession>
<dbReference type="GO" id="GO:0007165">
    <property type="term" value="P:signal transduction"/>
    <property type="evidence" value="ECO:0007669"/>
    <property type="project" value="InterPro"/>
</dbReference>
<dbReference type="SUPFAM" id="SSF50341">
    <property type="entry name" value="CheW-like"/>
    <property type="match status" value="1"/>
</dbReference>
<dbReference type="Gene3D" id="2.30.30.40">
    <property type="entry name" value="SH3 Domains"/>
    <property type="match status" value="1"/>
</dbReference>
<dbReference type="GO" id="GO:0006935">
    <property type="term" value="P:chemotaxis"/>
    <property type="evidence" value="ECO:0007669"/>
    <property type="project" value="InterPro"/>
</dbReference>